<dbReference type="Proteomes" id="UP001164714">
    <property type="component" value="Chromosome"/>
</dbReference>
<dbReference type="OrthoDB" id="9769739at2"/>
<keyword evidence="5" id="KW-0456">Lyase</keyword>
<dbReference type="EMBL" id="CP114063">
    <property type="protein sequence ID" value="WAT24795.1"/>
    <property type="molecule type" value="Genomic_DNA"/>
</dbReference>
<dbReference type="Proteomes" id="UP001179483">
    <property type="component" value="Chromosome"/>
</dbReference>
<reference evidence="9" key="3">
    <citation type="submission" date="2022-12" db="EMBL/GenBank/DDBJ databases">
        <title>Whole genome sequence analysis of a duck derived balloon bacteium Aerococcus urinaeequi henan2020.</title>
        <authorList>
            <person name="Zhang H."/>
            <person name="Qiao H.X."/>
            <person name="Bian C.Z."/>
            <person name="Shu J.C."/>
        </authorList>
    </citation>
    <scope>NUCLEOTIDE SEQUENCE</scope>
    <source>
        <strain evidence="9">2020-HN-1</strain>
    </source>
</reference>
<dbReference type="GeneID" id="92867033"/>
<reference evidence="8 11" key="1">
    <citation type="journal article" date="2016" name="Genome Announc.">
        <title>Complete Genome Sequences of Aerococcus christensenii CCUG 28831T, Aerococcus sanguinicola CCUG 43001T, Aerococcus urinae CCUG 36881T, Aerococcus urinaeequi CCUG 28094T, Aerococcus urinaehominis CCUG 42038 BT, and Aerococcus viridans CCUG 4311T.</title>
        <authorList>
            <person name="Carkaci D."/>
            <person name="Dargis R."/>
            <person name="Nielsen X.C."/>
            <person name="Skovgaard O."/>
            <person name="Fuursted K."/>
            <person name="Christensen J.J."/>
        </authorList>
    </citation>
    <scope>NUCLEOTIDE SEQUENCE [LARGE SCALE GENOMIC DNA]</scope>
    <source>
        <strain evidence="8 11">CCUG28094</strain>
    </source>
</reference>
<evidence type="ECO:0000313" key="10">
    <source>
        <dbReference type="EMBL" id="WCG37960.1"/>
    </source>
</evidence>
<evidence type="ECO:0000256" key="2">
    <source>
        <dbReference type="ARBA" id="ARBA00012925"/>
    </source>
</evidence>
<dbReference type="EC" id="4.2.1.1" evidence="2"/>
<dbReference type="PANTHER" id="PTHR11002">
    <property type="entry name" value="CARBONIC ANHYDRASE"/>
    <property type="match status" value="1"/>
</dbReference>
<dbReference type="SMART" id="SM00947">
    <property type="entry name" value="Pro_CA"/>
    <property type="match status" value="1"/>
</dbReference>
<evidence type="ECO:0000313" key="8">
    <source>
        <dbReference type="EMBL" id="AMB97744.1"/>
    </source>
</evidence>
<feature type="binding site" evidence="7">
    <location>
        <position position="39"/>
    </location>
    <ligand>
        <name>Zn(2+)</name>
        <dbReference type="ChEBI" id="CHEBI:29105"/>
    </ligand>
</feature>
<dbReference type="KEGG" id="aui:APT62_08465"/>
<evidence type="ECO:0000256" key="6">
    <source>
        <dbReference type="ARBA" id="ARBA00048348"/>
    </source>
</evidence>
<protein>
    <recommendedName>
        <fullName evidence="2">carbonic anhydrase</fullName>
        <ecNumber evidence="2">4.2.1.1</ecNumber>
    </recommendedName>
</protein>
<dbReference type="EMBL" id="CP014162">
    <property type="protein sequence ID" value="AMB97744.1"/>
    <property type="molecule type" value="Genomic_DNA"/>
</dbReference>
<dbReference type="Proteomes" id="UP000067698">
    <property type="component" value="Chromosome"/>
</dbReference>
<reference evidence="11" key="2">
    <citation type="submission" date="2016-01" db="EMBL/GenBank/DDBJ databases">
        <title>Six Aerococcus type strain genome sequencing and assembly using PacBio and Illumina Hiseq.</title>
        <authorList>
            <person name="Carkaci D."/>
            <person name="Dargis R."/>
            <person name="Nielsen X.C."/>
            <person name="Skovgaard O."/>
            <person name="Fuursted K."/>
            <person name="Christensen J.J."/>
        </authorList>
    </citation>
    <scope>NUCLEOTIDE SEQUENCE [LARGE SCALE GENOMIC DNA]</scope>
    <source>
        <strain evidence="11">CCUG28094</strain>
    </source>
</reference>
<dbReference type="EMBL" id="CP116590">
    <property type="protein sequence ID" value="WCG37960.1"/>
    <property type="molecule type" value="Genomic_DNA"/>
</dbReference>
<feature type="binding site" evidence="7">
    <location>
        <position position="103"/>
    </location>
    <ligand>
        <name>Zn(2+)</name>
        <dbReference type="ChEBI" id="CHEBI:29105"/>
    </ligand>
</feature>
<evidence type="ECO:0000256" key="4">
    <source>
        <dbReference type="ARBA" id="ARBA00022833"/>
    </source>
</evidence>
<dbReference type="InterPro" id="IPR036874">
    <property type="entry name" value="Carbonic_anhydrase_sf"/>
</dbReference>
<dbReference type="Pfam" id="PF00484">
    <property type="entry name" value="Pro_CA"/>
    <property type="match status" value="1"/>
</dbReference>
<evidence type="ECO:0000256" key="5">
    <source>
        <dbReference type="ARBA" id="ARBA00023239"/>
    </source>
</evidence>
<sequence length="207" mass="23437">MRDFKPAVDHFHETAYKDKQDIYEALARTHSPHTLVITCGDSRINVESLLQAGPGEVFQIRNIANIVPEYNDPDPVLSLQAGLDFTVTSLKVNNIILLGHINCGGCNTCLNPPENFDEMPYLKEWIGKLNPVKESIEDQLAELDDPVAKSDLMEKTNIITQYNHLMEYPIIADRVAAGNLKVEGWHFHTDEGFVEVYQPETKTFKRL</sequence>
<dbReference type="SUPFAM" id="SSF53056">
    <property type="entry name" value="beta-carbonic anhydrase, cab"/>
    <property type="match status" value="1"/>
</dbReference>
<keyword evidence="3 7" id="KW-0479">Metal-binding</keyword>
<evidence type="ECO:0000256" key="1">
    <source>
        <dbReference type="ARBA" id="ARBA00006217"/>
    </source>
</evidence>
<keyword evidence="4 7" id="KW-0862">Zinc</keyword>
<dbReference type="RefSeq" id="WP_016896519.1">
    <property type="nucleotide sequence ID" value="NZ_CANSXX010000008.1"/>
</dbReference>
<gene>
    <name evidence="8" type="ORF">AWM74_05640</name>
    <name evidence="9" type="ORF">OZ415_01440</name>
    <name evidence="10" type="ORF">PML80_01000</name>
</gene>
<organism evidence="10 12">
    <name type="scientific">Aerococcus urinaeequi</name>
    <dbReference type="NCBI Taxonomy" id="51665"/>
    <lineage>
        <taxon>Bacteria</taxon>
        <taxon>Bacillati</taxon>
        <taxon>Bacillota</taxon>
        <taxon>Bacilli</taxon>
        <taxon>Lactobacillales</taxon>
        <taxon>Aerococcaceae</taxon>
        <taxon>Aerococcus</taxon>
    </lineage>
</organism>
<dbReference type="PANTHER" id="PTHR11002:SF76">
    <property type="entry name" value="CARBONIC ANHYDRASE"/>
    <property type="match status" value="1"/>
</dbReference>
<dbReference type="GO" id="GO:0008270">
    <property type="term" value="F:zinc ion binding"/>
    <property type="evidence" value="ECO:0007669"/>
    <property type="project" value="InterPro"/>
</dbReference>
<comment type="cofactor">
    <cofactor evidence="7">
        <name>Zn(2+)</name>
        <dbReference type="ChEBI" id="CHEBI:29105"/>
    </cofactor>
    <text evidence="7">Binds 1 zinc ion per subunit.</text>
</comment>
<dbReference type="Gene3D" id="3.40.1050.10">
    <property type="entry name" value="Carbonic anhydrase"/>
    <property type="match status" value="1"/>
</dbReference>
<accession>A0A0U4X1B5</accession>
<evidence type="ECO:0000313" key="11">
    <source>
        <dbReference type="Proteomes" id="UP000067698"/>
    </source>
</evidence>
<evidence type="ECO:0000256" key="7">
    <source>
        <dbReference type="PIRSR" id="PIRSR601765-1"/>
    </source>
</evidence>
<dbReference type="InterPro" id="IPR001765">
    <property type="entry name" value="Carbonic_anhydrase"/>
</dbReference>
<proteinExistence type="inferred from homology"/>
<feature type="binding site" evidence="7">
    <location>
        <position position="100"/>
    </location>
    <ligand>
        <name>Zn(2+)</name>
        <dbReference type="ChEBI" id="CHEBI:29105"/>
    </ligand>
</feature>
<evidence type="ECO:0000256" key="3">
    <source>
        <dbReference type="ARBA" id="ARBA00022723"/>
    </source>
</evidence>
<evidence type="ECO:0000313" key="9">
    <source>
        <dbReference type="EMBL" id="WAT24795.1"/>
    </source>
</evidence>
<name>A0A0U4X1B5_9LACT</name>
<comment type="similarity">
    <text evidence="1">Belongs to the beta-class carbonic anhydrase family.</text>
</comment>
<dbReference type="AlphaFoldDB" id="A0A0U4X1B5"/>
<comment type="catalytic activity">
    <reaction evidence="6">
        <text>hydrogencarbonate + H(+) = CO2 + H2O</text>
        <dbReference type="Rhea" id="RHEA:10748"/>
        <dbReference type="ChEBI" id="CHEBI:15377"/>
        <dbReference type="ChEBI" id="CHEBI:15378"/>
        <dbReference type="ChEBI" id="CHEBI:16526"/>
        <dbReference type="ChEBI" id="CHEBI:17544"/>
        <dbReference type="EC" id="4.2.1.1"/>
    </reaction>
</comment>
<dbReference type="GO" id="GO:0004089">
    <property type="term" value="F:carbonate dehydratase activity"/>
    <property type="evidence" value="ECO:0007669"/>
    <property type="project" value="UniProtKB-EC"/>
</dbReference>
<feature type="binding site" evidence="7">
    <location>
        <position position="41"/>
    </location>
    <ligand>
        <name>Zn(2+)</name>
        <dbReference type="ChEBI" id="CHEBI:29105"/>
    </ligand>
</feature>
<reference evidence="10" key="4">
    <citation type="submission" date="2023-01" db="EMBL/GenBank/DDBJ databases">
        <title>Oxazolidinone resistance genes in florfenicol resistant enterococci from beef cattle and veal calves at slaughter.</title>
        <authorList>
            <person name="Biggel M."/>
        </authorList>
    </citation>
    <scope>NUCLEOTIDE SEQUENCE</scope>
    <source>
        <strain evidence="10">K79-1</strain>
    </source>
</reference>
<evidence type="ECO:0000313" key="12">
    <source>
        <dbReference type="Proteomes" id="UP001179483"/>
    </source>
</evidence>